<evidence type="ECO:0000256" key="1">
    <source>
        <dbReference type="SAM" id="Phobius"/>
    </source>
</evidence>
<sequence>MHHTHFHLTDNCPFFQLFKSDRSFGKSAISTAIFFKCGYFKSYTWILLFSMHVFFFNWLHYSKSNLHAITSSQHVQSICIK</sequence>
<feature type="transmembrane region" description="Helical" evidence="1">
    <location>
        <begin position="43"/>
        <end position="61"/>
    </location>
</feature>
<reference evidence="2" key="1">
    <citation type="submission" date="2014-09" db="EMBL/GenBank/DDBJ databases">
        <authorList>
            <person name="Magalhaes I.L.F."/>
            <person name="Oliveira U."/>
            <person name="Santos F.R."/>
            <person name="Vidigal T.H.D.A."/>
            <person name="Brescovit A.D."/>
            <person name="Santos A.J."/>
        </authorList>
    </citation>
    <scope>NUCLEOTIDE SEQUENCE</scope>
    <source>
        <tissue evidence="2">Shoot tissue taken approximately 20 cm above the soil surface</tissue>
    </source>
</reference>
<dbReference type="AlphaFoldDB" id="A0A0A9DSY0"/>
<name>A0A0A9DSY0_ARUDO</name>
<proteinExistence type="predicted"/>
<keyword evidence="1" id="KW-0472">Membrane</keyword>
<keyword evidence="1" id="KW-1133">Transmembrane helix</keyword>
<keyword evidence="1" id="KW-0812">Transmembrane</keyword>
<evidence type="ECO:0000313" key="2">
    <source>
        <dbReference type="EMBL" id="JAD86887.1"/>
    </source>
</evidence>
<reference evidence="2" key="2">
    <citation type="journal article" date="2015" name="Data Brief">
        <title>Shoot transcriptome of the giant reed, Arundo donax.</title>
        <authorList>
            <person name="Barrero R.A."/>
            <person name="Guerrero F.D."/>
            <person name="Moolhuijzen P."/>
            <person name="Goolsby J.A."/>
            <person name="Tidwell J."/>
            <person name="Bellgard S.E."/>
            <person name="Bellgard M.I."/>
        </authorList>
    </citation>
    <scope>NUCLEOTIDE SEQUENCE</scope>
    <source>
        <tissue evidence="2">Shoot tissue taken approximately 20 cm above the soil surface</tissue>
    </source>
</reference>
<accession>A0A0A9DSY0</accession>
<organism evidence="2">
    <name type="scientific">Arundo donax</name>
    <name type="common">Giant reed</name>
    <name type="synonym">Donax arundinaceus</name>
    <dbReference type="NCBI Taxonomy" id="35708"/>
    <lineage>
        <taxon>Eukaryota</taxon>
        <taxon>Viridiplantae</taxon>
        <taxon>Streptophyta</taxon>
        <taxon>Embryophyta</taxon>
        <taxon>Tracheophyta</taxon>
        <taxon>Spermatophyta</taxon>
        <taxon>Magnoliopsida</taxon>
        <taxon>Liliopsida</taxon>
        <taxon>Poales</taxon>
        <taxon>Poaceae</taxon>
        <taxon>PACMAD clade</taxon>
        <taxon>Arundinoideae</taxon>
        <taxon>Arundineae</taxon>
        <taxon>Arundo</taxon>
    </lineage>
</organism>
<protein>
    <submittedName>
        <fullName evidence="2">Uncharacterized protein</fullName>
    </submittedName>
</protein>
<dbReference type="EMBL" id="GBRH01211008">
    <property type="protein sequence ID" value="JAD86887.1"/>
    <property type="molecule type" value="Transcribed_RNA"/>
</dbReference>